<dbReference type="SUPFAM" id="SSF69118">
    <property type="entry name" value="AhpD-like"/>
    <property type="match status" value="1"/>
</dbReference>
<dbReference type="Pfam" id="PF02627">
    <property type="entry name" value="CMD"/>
    <property type="match status" value="2"/>
</dbReference>
<dbReference type="EMBL" id="VGLS01000867">
    <property type="protein sequence ID" value="MBM3226322.1"/>
    <property type="molecule type" value="Genomic_DNA"/>
</dbReference>
<comment type="caution">
    <text evidence="2">The sequence shown here is derived from an EMBL/GenBank/DDBJ whole genome shotgun (WGS) entry which is preliminary data.</text>
</comment>
<dbReference type="Gene3D" id="1.20.1290.10">
    <property type="entry name" value="AhpD-like"/>
    <property type="match status" value="2"/>
</dbReference>
<evidence type="ECO:0000259" key="1">
    <source>
        <dbReference type="PROSITE" id="PS00028"/>
    </source>
</evidence>
<name>A0A937W467_UNCTE</name>
<reference evidence="2" key="1">
    <citation type="submission" date="2019-03" db="EMBL/GenBank/DDBJ databases">
        <title>Lake Tanganyika Metagenome-Assembled Genomes (MAGs).</title>
        <authorList>
            <person name="Tran P."/>
        </authorList>
    </citation>
    <scope>NUCLEOTIDE SEQUENCE</scope>
    <source>
        <strain evidence="2">K_DeepCast_65m_m2_066</strain>
    </source>
</reference>
<dbReference type="InterPro" id="IPR052512">
    <property type="entry name" value="4CMD/NDH-1_regulator"/>
</dbReference>
<dbReference type="AlphaFoldDB" id="A0A937W467"/>
<dbReference type="Proteomes" id="UP000712673">
    <property type="component" value="Unassembled WGS sequence"/>
</dbReference>
<evidence type="ECO:0000313" key="2">
    <source>
        <dbReference type="EMBL" id="MBM3226322.1"/>
    </source>
</evidence>
<dbReference type="PANTHER" id="PTHR33570:SF2">
    <property type="entry name" value="CARBOXYMUCONOLACTONE DECARBOXYLASE-LIKE DOMAIN-CONTAINING PROTEIN"/>
    <property type="match status" value="1"/>
</dbReference>
<dbReference type="InterPro" id="IPR013087">
    <property type="entry name" value="Znf_C2H2_type"/>
</dbReference>
<gene>
    <name evidence="2" type="ORF">FJZ47_21365</name>
</gene>
<dbReference type="InterPro" id="IPR003779">
    <property type="entry name" value="CMD-like"/>
</dbReference>
<evidence type="ECO:0000313" key="3">
    <source>
        <dbReference type="Proteomes" id="UP000712673"/>
    </source>
</evidence>
<sequence length="262" mass="29139">MSALDARYARGQATRRMFGGGAITNPGPMGAAWELAPDLERLLGEALFGTIWHREALTAVQREMITLSTLIVLDREVQLRRHLGNALHIGLTPAQIVELIIHATWYGGAPAGLNALALCKAVFEERGITFALPRSHDTQASPDQLFEQGHQLRLRYMGPQPGSRPQPPTQAERDFNRISGEYYWGATWTRPDLDLSSRCLCTLTCLAALGRHSPLRSHIRAALHIGFTQEQIIEVFMHLMFYGGIPFAREAMDVANEIFLQG</sequence>
<dbReference type="InterPro" id="IPR029032">
    <property type="entry name" value="AhpD-like"/>
</dbReference>
<accession>A0A937W467</accession>
<proteinExistence type="predicted"/>
<feature type="domain" description="C2H2-type" evidence="1">
    <location>
        <begin position="201"/>
        <end position="224"/>
    </location>
</feature>
<organism evidence="2 3">
    <name type="scientific">Tectimicrobiota bacterium</name>
    <dbReference type="NCBI Taxonomy" id="2528274"/>
    <lineage>
        <taxon>Bacteria</taxon>
        <taxon>Pseudomonadati</taxon>
        <taxon>Nitrospinota/Tectimicrobiota group</taxon>
        <taxon>Candidatus Tectimicrobiota</taxon>
    </lineage>
</organism>
<protein>
    <recommendedName>
        <fullName evidence="1">C2H2-type domain-containing protein</fullName>
    </recommendedName>
</protein>
<dbReference type="PROSITE" id="PS00028">
    <property type="entry name" value="ZINC_FINGER_C2H2_1"/>
    <property type="match status" value="1"/>
</dbReference>
<dbReference type="GO" id="GO:0051920">
    <property type="term" value="F:peroxiredoxin activity"/>
    <property type="evidence" value="ECO:0007669"/>
    <property type="project" value="InterPro"/>
</dbReference>
<dbReference type="PANTHER" id="PTHR33570">
    <property type="entry name" value="4-CARBOXYMUCONOLACTONE DECARBOXYLASE FAMILY PROTEIN"/>
    <property type="match status" value="1"/>
</dbReference>